<dbReference type="Proteomes" id="UP000190395">
    <property type="component" value="Unassembled WGS sequence"/>
</dbReference>
<sequence length="309" mass="34564">MKPTLLVLAAGMGSRYGGIKQIDTVGKNGECLLDYAAYDAKKCGFEKIVYIIRKDIEKDFRERLFDRIAKNIDAEYVFQSPEALLTADEYALSQTAGRKKPWGTLHAVLCAKKALNTPYAVINADDYYGRSAFETLGKYLSSIDNNCTEHAMVGYILGKTMSRNGSVSRGICQTKDGYLESITENTKIYYTGENFSGNEIESDLNGTIYKLTGNETVSMNLFGFTPAAFDEFEKYWDGFKKTNLEAQKAEALLPVAASQIIKDNKGKIKVFTSEESWFGMTYAEDKQVVKDAIAEKIASGYYPEKLWDK</sequence>
<dbReference type="EMBL" id="FUXC01000002">
    <property type="protein sequence ID" value="SJZ56171.1"/>
    <property type="molecule type" value="Genomic_DNA"/>
</dbReference>
<accession>A0A1T4LND8</accession>
<reference evidence="1 2" key="1">
    <citation type="submission" date="2017-02" db="EMBL/GenBank/DDBJ databases">
        <authorList>
            <person name="Peterson S.W."/>
        </authorList>
    </citation>
    <scope>NUCLEOTIDE SEQUENCE [LARGE SCALE GENOMIC DNA]</scope>
    <source>
        <strain evidence="1 2">ATCC BAA-909</strain>
    </source>
</reference>
<dbReference type="STRING" id="225004.SAMN02745152_00613"/>
<proteinExistence type="predicted"/>
<keyword evidence="2" id="KW-1185">Reference proteome</keyword>
<dbReference type="GeneID" id="303366881"/>
<dbReference type="AlphaFoldDB" id="A0A1T4LND8"/>
<dbReference type="OrthoDB" id="9779926at2"/>
<dbReference type="InterPro" id="IPR029044">
    <property type="entry name" value="Nucleotide-diphossugar_trans"/>
</dbReference>
<evidence type="ECO:0008006" key="3">
    <source>
        <dbReference type="Google" id="ProtNLM"/>
    </source>
</evidence>
<dbReference type="RefSeq" id="WP_078930359.1">
    <property type="nucleotide sequence ID" value="NZ_CAMCOW010000069.1"/>
</dbReference>
<evidence type="ECO:0000313" key="1">
    <source>
        <dbReference type="EMBL" id="SJZ56171.1"/>
    </source>
</evidence>
<dbReference type="SUPFAM" id="SSF53448">
    <property type="entry name" value="Nucleotide-diphospho-sugar transferases"/>
    <property type="match status" value="1"/>
</dbReference>
<dbReference type="Gene3D" id="3.90.550.10">
    <property type="entry name" value="Spore Coat Polysaccharide Biosynthesis Protein SpsA, Chain A"/>
    <property type="match status" value="1"/>
</dbReference>
<gene>
    <name evidence="1" type="ORF">SAMN02745152_00613</name>
</gene>
<name>A0A1T4LND8_9SPIR</name>
<evidence type="ECO:0000313" key="2">
    <source>
        <dbReference type="Proteomes" id="UP000190395"/>
    </source>
</evidence>
<protein>
    <recommendedName>
        <fullName evidence="3">Nucleotidyl transferase</fullName>
    </recommendedName>
</protein>
<organism evidence="1 2">
    <name type="scientific">Treponema berlinense</name>
    <dbReference type="NCBI Taxonomy" id="225004"/>
    <lineage>
        <taxon>Bacteria</taxon>
        <taxon>Pseudomonadati</taxon>
        <taxon>Spirochaetota</taxon>
        <taxon>Spirochaetia</taxon>
        <taxon>Spirochaetales</taxon>
        <taxon>Treponemataceae</taxon>
        <taxon>Treponema</taxon>
    </lineage>
</organism>